<keyword evidence="3" id="KW-0600">Photoreceptor protein</keyword>
<dbReference type="SMART" id="SM00911">
    <property type="entry name" value="HWE_HK"/>
    <property type="match status" value="1"/>
</dbReference>
<dbReference type="GO" id="GO:0000160">
    <property type="term" value="P:phosphorelay signal transduction system"/>
    <property type="evidence" value="ECO:0007669"/>
    <property type="project" value="InterPro"/>
</dbReference>
<dbReference type="PANTHER" id="PTHR41523:SF8">
    <property type="entry name" value="ETHYLENE RESPONSE SENSOR PROTEIN"/>
    <property type="match status" value="1"/>
</dbReference>
<dbReference type="InterPro" id="IPR013515">
    <property type="entry name" value="Phytochrome_cen-reg"/>
</dbReference>
<dbReference type="Gene3D" id="3.40.50.2300">
    <property type="match status" value="1"/>
</dbReference>
<evidence type="ECO:0000256" key="12">
    <source>
        <dbReference type="PROSITE-ProRule" id="PRU00169"/>
    </source>
</evidence>
<dbReference type="GO" id="GO:0005524">
    <property type="term" value="F:ATP binding"/>
    <property type="evidence" value="ECO:0007669"/>
    <property type="project" value="UniProtKB-KW"/>
</dbReference>
<sequence length="848" mass="92357">MTLDPQVNLSNCDREPIQIPGSIQPHGCLLACDATATVVLRHSVNAPKSLGVTLPLNGRKLDDVIGGELAHTLRNALARIREGSRPALSFAVALSDGRRVDVSAHRFKGSTLLEFEPAGQKVAEPIELARTLIAQLREIDQTDRLFRDAARFVRAVLGYDRVMIYQLGSDGAGKVIAEAKRSTLESFLGQYFPASDIPQQARALYLRNPIRVIPDVQFEAVALEPVLDPSGEPLDLSYAHLRSVSPIHCEYLQNMGVGATMSISIIVNGALWGLIACHHYSPRNLTMGRRVAAEMFGEFFALHIETVRSRQQLEAAVQVHDTLDLMLRDANHAADMHSFFEDRLPRLMSLIPCDGIGISLQGRWSSAGTVPPRACVPELLRFAESVAEARTWASNSLSLAHPAAQAYFSDVSGVLLIPISQRPQDYIMFFRKEVAQTLDWAGDPNKTYTSGAMGDRLTPRTSFSIWKQTVHQQSAPWTEQDRQFGDAIRTAIVEVLLHNSELLASERSKAEVRQRVLNEELNHRVKNILSLIGALVAHPTAEGQTLKGYVNTLQGRIQALSLAHDQVVRGDGGGRLAMLLDAELSPYRTAIADIVMQGPNVILDARAYSVMALVLHELATNAAKYGALSSPGGRLSVSWAIDAAGACAIIWQESGGPQVQVPRRRGFGSVLIERSIPFDLGGTSSVEYYPDGVQGLFTLPARHLAVAESEPAPAAAAPMIDSSDPFAARPGLSVMILEDQLVIAIGLEQILNDAHIEHVITASSEQEALQVLERHSPEAAILDVNLGRGTSIAVAEALMRRRIPFLFATGYGDGISIPAHLKHIPVTRKPYDMSTIVMSLRGLLEPQD</sequence>
<proteinExistence type="predicted"/>
<gene>
    <name evidence="15" type="ORF">IZU98_11475</name>
</gene>
<dbReference type="InterPro" id="IPR043150">
    <property type="entry name" value="Phytochrome_PHY_sf"/>
</dbReference>
<dbReference type="InterPro" id="IPR009219">
    <property type="entry name" value="Bactrphtchr_CheY"/>
</dbReference>
<evidence type="ECO:0000256" key="5">
    <source>
        <dbReference type="ARBA" id="ARBA00022606"/>
    </source>
</evidence>
<dbReference type="Pfam" id="PF07536">
    <property type="entry name" value="HWE_HK"/>
    <property type="match status" value="1"/>
</dbReference>
<dbReference type="GO" id="GO:0006355">
    <property type="term" value="P:regulation of DNA-templated transcription"/>
    <property type="evidence" value="ECO:0007669"/>
    <property type="project" value="InterPro"/>
</dbReference>
<feature type="modified residue" description="4-aspartylphosphate" evidence="12">
    <location>
        <position position="783"/>
    </location>
</feature>
<dbReference type="InterPro" id="IPR011006">
    <property type="entry name" value="CheY-like_superfamily"/>
</dbReference>
<dbReference type="Gene3D" id="3.30.450.20">
    <property type="entry name" value="PAS domain"/>
    <property type="match status" value="1"/>
</dbReference>
<dbReference type="Gene3D" id="3.30.565.10">
    <property type="entry name" value="Histidine kinase-like ATPase, C-terminal domain"/>
    <property type="match status" value="1"/>
</dbReference>
<evidence type="ECO:0000256" key="4">
    <source>
        <dbReference type="ARBA" id="ARBA00022553"/>
    </source>
</evidence>
<evidence type="ECO:0000256" key="1">
    <source>
        <dbReference type="ARBA" id="ARBA00000085"/>
    </source>
</evidence>
<evidence type="ECO:0000313" key="16">
    <source>
        <dbReference type="Proteomes" id="UP000594430"/>
    </source>
</evidence>
<dbReference type="SUPFAM" id="SSF55785">
    <property type="entry name" value="PYP-like sensor domain (PAS domain)"/>
    <property type="match status" value="1"/>
</dbReference>
<protein>
    <recommendedName>
        <fullName evidence="2">histidine kinase</fullName>
        <ecNumber evidence="2">2.7.13.3</ecNumber>
    </recommendedName>
</protein>
<dbReference type="InterPro" id="IPR001294">
    <property type="entry name" value="Phytochrome"/>
</dbReference>
<name>A0A7S9L3U1_9PSED</name>
<dbReference type="Gene3D" id="3.30.450.40">
    <property type="match status" value="1"/>
</dbReference>
<comment type="catalytic activity">
    <reaction evidence="1">
        <text>ATP + protein L-histidine = ADP + protein N-phospho-L-histidine.</text>
        <dbReference type="EC" id="2.7.13.3"/>
    </reaction>
</comment>
<dbReference type="InterPro" id="IPR001789">
    <property type="entry name" value="Sig_transdc_resp-reg_receiver"/>
</dbReference>
<dbReference type="InterPro" id="IPR036890">
    <property type="entry name" value="HATPase_C_sf"/>
</dbReference>
<evidence type="ECO:0000259" key="14">
    <source>
        <dbReference type="PROSITE" id="PS50110"/>
    </source>
</evidence>
<feature type="domain" description="Response regulatory" evidence="14">
    <location>
        <begin position="733"/>
        <end position="844"/>
    </location>
</feature>
<keyword evidence="9" id="KW-0067">ATP-binding</keyword>
<dbReference type="InterPro" id="IPR003018">
    <property type="entry name" value="GAF"/>
</dbReference>
<dbReference type="SMART" id="SM00065">
    <property type="entry name" value="GAF"/>
    <property type="match status" value="1"/>
</dbReference>
<dbReference type="RefSeq" id="WP_196109908.1">
    <property type="nucleotide sequence ID" value="NZ_CP064943.1"/>
</dbReference>
<organism evidence="15 16">
    <name type="scientific">Pseudomonas fulva</name>
    <dbReference type="NCBI Taxonomy" id="47880"/>
    <lineage>
        <taxon>Bacteria</taxon>
        <taxon>Pseudomonadati</taxon>
        <taxon>Pseudomonadota</taxon>
        <taxon>Gammaproteobacteria</taxon>
        <taxon>Pseudomonadales</taxon>
        <taxon>Pseudomonadaceae</taxon>
        <taxon>Pseudomonas</taxon>
    </lineage>
</organism>
<dbReference type="AlphaFoldDB" id="A0A7S9L3U1"/>
<evidence type="ECO:0000256" key="8">
    <source>
        <dbReference type="ARBA" id="ARBA00022777"/>
    </source>
</evidence>
<dbReference type="InterPro" id="IPR035965">
    <property type="entry name" value="PAS-like_dom_sf"/>
</dbReference>
<dbReference type="Proteomes" id="UP000594430">
    <property type="component" value="Chromosome"/>
</dbReference>
<evidence type="ECO:0000256" key="6">
    <source>
        <dbReference type="ARBA" id="ARBA00022679"/>
    </source>
</evidence>
<evidence type="ECO:0000256" key="2">
    <source>
        <dbReference type="ARBA" id="ARBA00012438"/>
    </source>
</evidence>
<keyword evidence="8" id="KW-0418">Kinase</keyword>
<feature type="domain" description="Phytochrome chromophore attachment site" evidence="13">
    <location>
        <begin position="141"/>
        <end position="298"/>
    </location>
</feature>
<dbReference type="InterPro" id="IPR016132">
    <property type="entry name" value="Phyto_chromo_attachment"/>
</dbReference>
<evidence type="ECO:0000256" key="3">
    <source>
        <dbReference type="ARBA" id="ARBA00022543"/>
    </source>
</evidence>
<dbReference type="GO" id="GO:0009881">
    <property type="term" value="F:photoreceptor activity"/>
    <property type="evidence" value="ECO:0007669"/>
    <property type="project" value="UniProtKB-KW"/>
</dbReference>
<accession>A0A7S9L3U1</accession>
<keyword evidence="4 12" id="KW-0597">Phosphoprotein</keyword>
<dbReference type="PIRSF" id="PIRSF036397">
    <property type="entry name" value="Bactrphtchrm_rec"/>
    <property type="match status" value="1"/>
</dbReference>
<evidence type="ECO:0000256" key="9">
    <source>
        <dbReference type="ARBA" id="ARBA00022840"/>
    </source>
</evidence>
<dbReference type="InterPro" id="IPR013654">
    <property type="entry name" value="PAS_2"/>
</dbReference>
<dbReference type="GO" id="GO:0009584">
    <property type="term" value="P:detection of visible light"/>
    <property type="evidence" value="ECO:0007669"/>
    <property type="project" value="InterPro"/>
</dbReference>
<evidence type="ECO:0000256" key="7">
    <source>
        <dbReference type="ARBA" id="ARBA00022741"/>
    </source>
</evidence>
<dbReference type="Pfam" id="PF01590">
    <property type="entry name" value="GAF"/>
    <property type="match status" value="1"/>
</dbReference>
<dbReference type="PANTHER" id="PTHR41523">
    <property type="entry name" value="TWO-COMPONENT SYSTEM SENSOR PROTEIN"/>
    <property type="match status" value="1"/>
</dbReference>
<keyword evidence="7" id="KW-0547">Nucleotide-binding</keyword>
<evidence type="ECO:0000313" key="15">
    <source>
        <dbReference type="EMBL" id="QPH47049.1"/>
    </source>
</evidence>
<dbReference type="SUPFAM" id="SSF55781">
    <property type="entry name" value="GAF domain-like"/>
    <property type="match status" value="2"/>
</dbReference>
<dbReference type="InterPro" id="IPR011102">
    <property type="entry name" value="Sig_transdc_His_kinase_HWE"/>
</dbReference>
<dbReference type="PROSITE" id="PS50046">
    <property type="entry name" value="PHYTOCHROME_2"/>
    <property type="match status" value="1"/>
</dbReference>
<dbReference type="EMBL" id="CP064946">
    <property type="protein sequence ID" value="QPH47049.1"/>
    <property type="molecule type" value="Genomic_DNA"/>
</dbReference>
<dbReference type="Pfam" id="PF00072">
    <property type="entry name" value="Response_reg"/>
    <property type="match status" value="1"/>
</dbReference>
<dbReference type="Gene3D" id="3.30.450.270">
    <property type="match status" value="1"/>
</dbReference>
<dbReference type="InterPro" id="IPR029016">
    <property type="entry name" value="GAF-like_dom_sf"/>
</dbReference>
<evidence type="ECO:0000259" key="13">
    <source>
        <dbReference type="PROSITE" id="PS50046"/>
    </source>
</evidence>
<keyword evidence="11" id="KW-0675">Receptor</keyword>
<evidence type="ECO:0000256" key="10">
    <source>
        <dbReference type="ARBA" id="ARBA00022991"/>
    </source>
</evidence>
<keyword evidence="10" id="KW-0157">Chromophore</keyword>
<reference evidence="15 16" key="1">
    <citation type="submission" date="2020-11" db="EMBL/GenBank/DDBJ databases">
        <title>Pseudomonas fulva producing VIM-24.</title>
        <authorList>
            <person name="Liu S."/>
        </authorList>
    </citation>
    <scope>NUCLEOTIDE SEQUENCE [LARGE SCALE GENOMIC DNA]</scope>
    <source>
        <strain evidence="15 16">ZDHY414</strain>
    </source>
</reference>
<dbReference type="PRINTS" id="PR01033">
    <property type="entry name" value="PHYTOCHROME"/>
</dbReference>
<evidence type="ECO:0000256" key="11">
    <source>
        <dbReference type="ARBA" id="ARBA00023170"/>
    </source>
</evidence>
<dbReference type="SUPFAM" id="SSF52172">
    <property type="entry name" value="CheY-like"/>
    <property type="match status" value="1"/>
</dbReference>
<dbReference type="Pfam" id="PF00360">
    <property type="entry name" value="PHY"/>
    <property type="match status" value="1"/>
</dbReference>
<dbReference type="GO" id="GO:0004673">
    <property type="term" value="F:protein histidine kinase activity"/>
    <property type="evidence" value="ECO:0007669"/>
    <property type="project" value="UniProtKB-EC"/>
</dbReference>
<keyword evidence="6" id="KW-0808">Transferase</keyword>
<dbReference type="EC" id="2.7.13.3" evidence="2"/>
<dbReference type="SMART" id="SM00448">
    <property type="entry name" value="REC"/>
    <property type="match status" value="1"/>
</dbReference>
<dbReference type="Pfam" id="PF08446">
    <property type="entry name" value="PAS_2"/>
    <property type="match status" value="1"/>
</dbReference>
<keyword evidence="5" id="KW-0716">Sensory transduction</keyword>
<dbReference type="PROSITE" id="PS50110">
    <property type="entry name" value="RESPONSE_REGULATORY"/>
    <property type="match status" value="1"/>
</dbReference>